<dbReference type="PROSITE" id="PS50887">
    <property type="entry name" value="GGDEF"/>
    <property type="match status" value="1"/>
</dbReference>
<dbReference type="InterPro" id="IPR013655">
    <property type="entry name" value="PAS_fold_3"/>
</dbReference>
<dbReference type="FunFam" id="3.20.20.450:FF:000001">
    <property type="entry name" value="Cyclic di-GMP phosphodiesterase yahA"/>
    <property type="match status" value="1"/>
</dbReference>
<gene>
    <name evidence="13" type="ORF">IPL58_00865</name>
</gene>
<dbReference type="Gene3D" id="3.30.70.270">
    <property type="match status" value="1"/>
</dbReference>
<dbReference type="PRINTS" id="PR00996">
    <property type="entry name" value="CHERMTFRASE"/>
</dbReference>
<dbReference type="CDD" id="cd01948">
    <property type="entry name" value="EAL"/>
    <property type="match status" value="1"/>
</dbReference>
<dbReference type="PANTHER" id="PTHR44757:SF2">
    <property type="entry name" value="BIOFILM ARCHITECTURE MAINTENANCE PROTEIN MBAA"/>
    <property type="match status" value="1"/>
</dbReference>
<evidence type="ECO:0000256" key="6">
    <source>
        <dbReference type="ARBA" id="ARBA00051114"/>
    </source>
</evidence>
<feature type="coiled-coil region" evidence="7">
    <location>
        <begin position="326"/>
        <end position="402"/>
    </location>
</feature>
<dbReference type="InterPro" id="IPR000160">
    <property type="entry name" value="GGDEF_dom"/>
</dbReference>
<dbReference type="Gene3D" id="3.20.20.450">
    <property type="entry name" value="EAL domain"/>
    <property type="match status" value="1"/>
</dbReference>
<dbReference type="Pfam" id="PF08447">
    <property type="entry name" value="PAS_3"/>
    <property type="match status" value="1"/>
</dbReference>
<dbReference type="InterPro" id="IPR022642">
    <property type="entry name" value="CheR_C"/>
</dbReference>
<accession>A0A9D7PPA1</accession>
<dbReference type="Pfam" id="PF01739">
    <property type="entry name" value="CheR"/>
    <property type="match status" value="1"/>
</dbReference>
<feature type="domain" description="GGDEF" evidence="12">
    <location>
        <begin position="910"/>
        <end position="1043"/>
    </location>
</feature>
<dbReference type="SMART" id="SM00091">
    <property type="entry name" value="PAS"/>
    <property type="match status" value="4"/>
</dbReference>
<evidence type="ECO:0000259" key="11">
    <source>
        <dbReference type="PROSITE" id="PS50883"/>
    </source>
</evidence>
<dbReference type="GO" id="GO:0032259">
    <property type="term" value="P:methylation"/>
    <property type="evidence" value="ECO:0007669"/>
    <property type="project" value="UniProtKB-KW"/>
</dbReference>
<evidence type="ECO:0000259" key="12">
    <source>
        <dbReference type="PROSITE" id="PS50887"/>
    </source>
</evidence>
<evidence type="ECO:0000256" key="5">
    <source>
        <dbReference type="ARBA" id="ARBA00022691"/>
    </source>
</evidence>
<dbReference type="InterPro" id="IPR000780">
    <property type="entry name" value="CheR_MeTrfase"/>
</dbReference>
<dbReference type="InterPro" id="IPR000700">
    <property type="entry name" value="PAS-assoc_C"/>
</dbReference>
<comment type="catalytic activity">
    <reaction evidence="6">
        <text>3',3'-c-di-GMP + H2O = 5'-phosphoguanylyl(3'-&gt;5')guanosine + H(+)</text>
        <dbReference type="Rhea" id="RHEA:24902"/>
        <dbReference type="ChEBI" id="CHEBI:15377"/>
        <dbReference type="ChEBI" id="CHEBI:15378"/>
        <dbReference type="ChEBI" id="CHEBI:58754"/>
        <dbReference type="ChEBI" id="CHEBI:58805"/>
        <dbReference type="EC" id="3.1.4.52"/>
    </reaction>
    <physiologicalReaction direction="left-to-right" evidence="6">
        <dbReference type="Rhea" id="RHEA:24903"/>
    </physiologicalReaction>
</comment>
<feature type="domain" description="PAC" evidence="9">
    <location>
        <begin position="708"/>
        <end position="760"/>
    </location>
</feature>
<dbReference type="SMART" id="SM00052">
    <property type="entry name" value="EAL"/>
    <property type="match status" value="1"/>
</dbReference>
<feature type="domain" description="EAL" evidence="11">
    <location>
        <begin position="1052"/>
        <end position="1306"/>
    </location>
</feature>
<dbReference type="FunFam" id="3.30.70.270:FF:000001">
    <property type="entry name" value="Diguanylate cyclase domain protein"/>
    <property type="match status" value="1"/>
</dbReference>
<comment type="catalytic activity">
    <reaction evidence="1">
        <text>L-glutamyl-[protein] + S-adenosyl-L-methionine = [protein]-L-glutamate 5-O-methyl ester + S-adenosyl-L-homocysteine</text>
        <dbReference type="Rhea" id="RHEA:24452"/>
        <dbReference type="Rhea" id="RHEA-COMP:10208"/>
        <dbReference type="Rhea" id="RHEA-COMP:10311"/>
        <dbReference type="ChEBI" id="CHEBI:29973"/>
        <dbReference type="ChEBI" id="CHEBI:57856"/>
        <dbReference type="ChEBI" id="CHEBI:59789"/>
        <dbReference type="ChEBI" id="CHEBI:82795"/>
        <dbReference type="EC" id="2.1.1.80"/>
    </reaction>
</comment>
<dbReference type="CDD" id="cd00130">
    <property type="entry name" value="PAS"/>
    <property type="match status" value="2"/>
</dbReference>
<evidence type="ECO:0000256" key="2">
    <source>
        <dbReference type="ARBA" id="ARBA00012534"/>
    </source>
</evidence>
<dbReference type="CDD" id="cd01949">
    <property type="entry name" value="GGDEF"/>
    <property type="match status" value="1"/>
</dbReference>
<dbReference type="Pfam" id="PF00563">
    <property type="entry name" value="EAL"/>
    <property type="match status" value="1"/>
</dbReference>
<dbReference type="GO" id="GO:0008983">
    <property type="term" value="F:protein-glutamate O-methyltransferase activity"/>
    <property type="evidence" value="ECO:0007669"/>
    <property type="project" value="UniProtKB-EC"/>
</dbReference>
<dbReference type="InterPro" id="IPR001633">
    <property type="entry name" value="EAL_dom"/>
</dbReference>
<dbReference type="SMART" id="SM00267">
    <property type="entry name" value="GGDEF"/>
    <property type="match status" value="1"/>
</dbReference>
<evidence type="ECO:0000256" key="7">
    <source>
        <dbReference type="SAM" id="Coils"/>
    </source>
</evidence>
<dbReference type="PROSITE" id="PS50123">
    <property type="entry name" value="CHER"/>
    <property type="match status" value="1"/>
</dbReference>
<dbReference type="InterPro" id="IPR001610">
    <property type="entry name" value="PAC"/>
</dbReference>
<keyword evidence="7" id="KW-0175">Coiled coil</keyword>
<dbReference type="SUPFAM" id="SSF55073">
    <property type="entry name" value="Nucleotide cyclase"/>
    <property type="match status" value="1"/>
</dbReference>
<feature type="domain" description="PAS" evidence="8">
    <location>
        <begin position="754"/>
        <end position="803"/>
    </location>
</feature>
<evidence type="ECO:0000259" key="8">
    <source>
        <dbReference type="PROSITE" id="PS50112"/>
    </source>
</evidence>
<dbReference type="SUPFAM" id="SSF47757">
    <property type="entry name" value="Chemotaxis receptor methyltransferase CheR, N-terminal domain"/>
    <property type="match status" value="1"/>
</dbReference>
<dbReference type="NCBIfam" id="TIGR00254">
    <property type="entry name" value="GGDEF"/>
    <property type="match status" value="1"/>
</dbReference>
<evidence type="ECO:0000259" key="10">
    <source>
        <dbReference type="PROSITE" id="PS50123"/>
    </source>
</evidence>
<dbReference type="PANTHER" id="PTHR44757">
    <property type="entry name" value="DIGUANYLATE CYCLASE DGCP"/>
    <property type="match status" value="1"/>
</dbReference>
<dbReference type="EC" id="2.1.1.80" evidence="2"/>
<dbReference type="Gene3D" id="3.30.450.20">
    <property type="entry name" value="PAS domain"/>
    <property type="match status" value="4"/>
</dbReference>
<dbReference type="SMART" id="SM00138">
    <property type="entry name" value="MeTrc"/>
    <property type="match status" value="1"/>
</dbReference>
<dbReference type="InterPro" id="IPR035965">
    <property type="entry name" value="PAS-like_dom_sf"/>
</dbReference>
<dbReference type="InterPro" id="IPR036804">
    <property type="entry name" value="CheR_N_sf"/>
</dbReference>
<dbReference type="Pfam" id="PF00990">
    <property type="entry name" value="GGDEF"/>
    <property type="match status" value="1"/>
</dbReference>
<dbReference type="GO" id="GO:0071732">
    <property type="term" value="P:cellular response to nitric oxide"/>
    <property type="evidence" value="ECO:0007669"/>
    <property type="project" value="UniProtKB-ARBA"/>
</dbReference>
<dbReference type="InterPro" id="IPR029787">
    <property type="entry name" value="Nucleotide_cyclase"/>
</dbReference>
<feature type="domain" description="PAS" evidence="8">
    <location>
        <begin position="660"/>
        <end position="705"/>
    </location>
</feature>
<dbReference type="EMBL" id="JADJUC010000001">
    <property type="protein sequence ID" value="MBK8522795.1"/>
    <property type="molecule type" value="Genomic_DNA"/>
</dbReference>
<dbReference type="Gene3D" id="3.40.50.150">
    <property type="entry name" value="Vaccinia Virus protein VP39"/>
    <property type="match status" value="1"/>
</dbReference>
<dbReference type="PROSITE" id="PS50112">
    <property type="entry name" value="PAS"/>
    <property type="match status" value="2"/>
</dbReference>
<evidence type="ECO:0000313" key="13">
    <source>
        <dbReference type="EMBL" id="MBK8522795.1"/>
    </source>
</evidence>
<dbReference type="Pfam" id="PF13596">
    <property type="entry name" value="PAS_10"/>
    <property type="match status" value="1"/>
</dbReference>
<dbReference type="SUPFAM" id="SSF55785">
    <property type="entry name" value="PYP-like sensor domain (PAS domain)"/>
    <property type="match status" value="4"/>
</dbReference>
<evidence type="ECO:0000256" key="1">
    <source>
        <dbReference type="ARBA" id="ARBA00001541"/>
    </source>
</evidence>
<comment type="caution">
    <text evidence="13">The sequence shown here is derived from an EMBL/GenBank/DDBJ whole genome shotgun (WGS) entry which is preliminary data.</text>
</comment>
<name>A0A9D7PPA1_9PROT</name>
<sequence>MDLPEQKDTLDESAQWDDGVADHGFASAMPAILERVRRHCGIDFSGYKPTTLSRRLHKRMQHSGGSDGDAYQVLLADGPDGEAECEALCRDLLINVTEFFRDREVFRYLADEVLPDLLRGRDAADDLRLWSAGCASGEEAYSLAMLALDAAARLGFNGNIKVFATDLHGGVLADASRGCYDDDLVSGVPEPLLRRFFQRSGDGWQVDASLRRHVVFARHNLLSDPPFTRIDLVVCRNLLIYLQPAAQLRVLAQLHFALKPQGQLLLGTSETVGEYEGQAFSAVDCSHKLYRKLPVQLPRGGEAMPANVLAIPSVPVLDGISNTENAALLHAELQATRERLQEMLVELQYSHERVDLANEELTASNEELQSTNEELKSANEDMFSLNRELERKNDALSTLNRDYDHLLASAEIGTVFLDAELRLRRFSPGVSTFLSLRAQDIGRPITDIVYHAGDQEAFIAALSEVAAGSGRVEREIELPEGRWYLERISPFRGADGRRDGLVITWTEISEVKRIKNLAERLAEDRTRLLGILDAMPDGVYIVNPEHDIEYLNPVLEREFGPVDGRKCYAYFHGRSKPCDWCKNDDVFAGKSVNWEWTSAKGRTYDLFDMPFHNPDGSISKFEIFHDITPVDDARRRLKEAAELAQVGHWEWVVPNGELRWSEETFRCFGYKPDEVTPSFDLFISHVLEEDRAALQAAVNNSLQSGDPYLVEFRYRRVDGNLRFGRANGRVQRDAEGNPLTMFGAMQDVTAMRQSEQRLQAAFRASPFAASIARVSDGVFVYVNDKFEKYFGWQSADMLGKTSVDIGLWPDMQTRKAWVEELLRAGTLLDFECRWRDRQGSMRYVNISAEVLDMDDTPHILAFTQDITERKESEKRIEFLAHHDPLTGLPNRVLFRDRFSLATAWAERNGGRIALLFVDLDHFKTINDTLGHPVGDELLQQVALRLRTCVRDTDTISRLGGDEFLIALTDIDDAEDASHVAAKIVEALSVPLHVGGHELTATLSLGVALWPDDGTDYDILLQRADTAMYQAKGAGRNTYRFFTAEMNAEAMENLRMHAALRRALENGEFELHYQPQIELRSQRVIGVEALLRWRRDSGELTPPARFIPLAEESGLIVPIGEWVLREACAQAMRWQEQGIQEMAVAVNLSAVQFHRGDLERSVADALADSGLDPSLLELELTESLLLNDAESVLATARRFKALGVRLSIDDFGTGYSSLAYLKRFDVDKLKIDQSFVRDVAGDPDDAAIVRAIISMARSLKLRVIAEGVESEEIGRFLEIYHCDEVQGFYYAKPMPAADLPAWLAAWHAGRAQDY</sequence>
<reference evidence="13" key="1">
    <citation type="submission" date="2020-10" db="EMBL/GenBank/DDBJ databases">
        <title>Connecting structure to function with the recovery of over 1000 high-quality activated sludge metagenome-assembled genomes encoding full-length rRNA genes using long-read sequencing.</title>
        <authorList>
            <person name="Singleton C.M."/>
            <person name="Petriglieri F."/>
            <person name="Kristensen J.M."/>
            <person name="Kirkegaard R.H."/>
            <person name="Michaelsen T.Y."/>
            <person name="Andersen M.H."/>
            <person name="Karst S.M."/>
            <person name="Dueholm M.S."/>
            <person name="Nielsen P.H."/>
            <person name="Albertsen M."/>
        </authorList>
    </citation>
    <scope>NUCLEOTIDE SEQUENCE</scope>
    <source>
        <strain evidence="13">Hirt_18-Q3-R61-65_BATAC.395</strain>
    </source>
</reference>
<dbReference type="Proteomes" id="UP000886689">
    <property type="component" value="Unassembled WGS sequence"/>
</dbReference>
<keyword evidence="5" id="KW-0949">S-adenosyl-L-methionine</keyword>
<evidence type="ECO:0000256" key="4">
    <source>
        <dbReference type="ARBA" id="ARBA00022679"/>
    </source>
</evidence>
<dbReference type="Gene3D" id="1.10.155.10">
    <property type="entry name" value="Chemotaxis receptor methyltransferase CheR, N-terminal domain"/>
    <property type="match status" value="1"/>
</dbReference>
<dbReference type="InterPro" id="IPR043128">
    <property type="entry name" value="Rev_trsase/Diguanyl_cyclase"/>
</dbReference>
<keyword evidence="4" id="KW-0808">Transferase</keyword>
<proteinExistence type="predicted"/>
<organism evidence="13 14">
    <name type="scientific">Candidatus Proximibacter danicus</name>
    <dbReference type="NCBI Taxonomy" id="2954365"/>
    <lineage>
        <taxon>Bacteria</taxon>
        <taxon>Pseudomonadati</taxon>
        <taxon>Pseudomonadota</taxon>
        <taxon>Betaproteobacteria</taxon>
        <taxon>Candidatus Proximibacter</taxon>
    </lineage>
</organism>
<dbReference type="Pfam" id="PF13426">
    <property type="entry name" value="PAS_9"/>
    <property type="match status" value="1"/>
</dbReference>
<dbReference type="InterPro" id="IPR052155">
    <property type="entry name" value="Biofilm_reg_signaling"/>
</dbReference>
<protein>
    <recommendedName>
        <fullName evidence="2">protein-glutamate O-methyltransferase</fullName>
        <ecNumber evidence="2">2.1.1.80</ecNumber>
    </recommendedName>
</protein>
<dbReference type="Gene3D" id="2.10.70.100">
    <property type="match status" value="1"/>
</dbReference>
<dbReference type="SMART" id="SM00086">
    <property type="entry name" value="PAC"/>
    <property type="match status" value="3"/>
</dbReference>
<evidence type="ECO:0000313" key="14">
    <source>
        <dbReference type="Proteomes" id="UP000886689"/>
    </source>
</evidence>
<evidence type="ECO:0000259" key="9">
    <source>
        <dbReference type="PROSITE" id="PS50113"/>
    </source>
</evidence>
<dbReference type="Pfam" id="PF03705">
    <property type="entry name" value="CheR_N"/>
    <property type="match status" value="1"/>
</dbReference>
<feature type="domain" description="CheR-type methyltransferase" evidence="10">
    <location>
        <begin position="36"/>
        <end position="293"/>
    </location>
</feature>
<dbReference type="InterPro" id="IPR022641">
    <property type="entry name" value="CheR_N"/>
</dbReference>
<dbReference type="GO" id="GO:0071111">
    <property type="term" value="F:cyclic-guanylate-specific phosphodiesterase activity"/>
    <property type="evidence" value="ECO:0007669"/>
    <property type="project" value="UniProtKB-EC"/>
</dbReference>
<dbReference type="NCBIfam" id="TIGR00229">
    <property type="entry name" value="sensory_box"/>
    <property type="match status" value="2"/>
</dbReference>
<dbReference type="InterPro" id="IPR035919">
    <property type="entry name" value="EAL_sf"/>
</dbReference>
<dbReference type="PROSITE" id="PS50883">
    <property type="entry name" value="EAL"/>
    <property type="match status" value="1"/>
</dbReference>
<dbReference type="InterPro" id="IPR029063">
    <property type="entry name" value="SAM-dependent_MTases_sf"/>
</dbReference>
<feature type="domain" description="PAC" evidence="9">
    <location>
        <begin position="828"/>
        <end position="878"/>
    </location>
</feature>
<dbReference type="PROSITE" id="PS50113">
    <property type="entry name" value="PAC"/>
    <property type="match status" value="2"/>
</dbReference>
<dbReference type="SUPFAM" id="SSF53335">
    <property type="entry name" value="S-adenosyl-L-methionine-dependent methyltransferases"/>
    <property type="match status" value="1"/>
</dbReference>
<dbReference type="SUPFAM" id="SSF141868">
    <property type="entry name" value="EAL domain-like"/>
    <property type="match status" value="1"/>
</dbReference>
<evidence type="ECO:0000256" key="3">
    <source>
        <dbReference type="ARBA" id="ARBA00022603"/>
    </source>
</evidence>
<keyword evidence="3" id="KW-0489">Methyltransferase</keyword>
<dbReference type="InterPro" id="IPR000014">
    <property type="entry name" value="PAS"/>
</dbReference>